<dbReference type="InterPro" id="IPR048469">
    <property type="entry name" value="YchJ-like_M"/>
</dbReference>
<dbReference type="SUPFAM" id="SSF103642">
    <property type="entry name" value="Sec-C motif"/>
    <property type="match status" value="1"/>
</dbReference>
<accession>A0A7X1NP17</accession>
<dbReference type="OrthoDB" id="21421at2"/>
<dbReference type="SUPFAM" id="SSF54427">
    <property type="entry name" value="NTF2-like"/>
    <property type="match status" value="1"/>
</dbReference>
<gene>
    <name evidence="4" type="ORF">FNH21_05935</name>
</gene>
<evidence type="ECO:0000313" key="5">
    <source>
        <dbReference type="Proteomes" id="UP000326464"/>
    </source>
</evidence>
<feature type="domain" description="YchJ-like middle NTF2-like" evidence="3">
    <location>
        <begin position="29"/>
        <end position="123"/>
    </location>
</feature>
<evidence type="ECO:0000256" key="1">
    <source>
        <dbReference type="ARBA" id="ARBA00010839"/>
    </source>
</evidence>
<comment type="similarity">
    <text evidence="1 2">Belongs to the UPF0225 family.</text>
</comment>
<evidence type="ECO:0000256" key="2">
    <source>
        <dbReference type="HAMAP-Rule" id="MF_00612"/>
    </source>
</evidence>
<dbReference type="RefSeq" id="WP_152813017.1">
    <property type="nucleotide sequence ID" value="NZ_VJXX01000001.1"/>
</dbReference>
<dbReference type="HAMAP" id="MF_00612">
    <property type="entry name" value="UPF0225"/>
    <property type="match status" value="1"/>
</dbReference>
<comment type="caution">
    <text evidence="4">The sequence shown here is derived from an EMBL/GenBank/DDBJ whole genome shotgun (WGS) entry which is preliminary data.</text>
</comment>
<dbReference type="PANTHER" id="PTHR33747">
    <property type="entry name" value="UPF0225 PROTEIN SCO1677"/>
    <property type="match status" value="1"/>
</dbReference>
<dbReference type="AlphaFoldDB" id="A0A7X1NP17"/>
<dbReference type="PANTHER" id="PTHR33747:SF1">
    <property type="entry name" value="ADENYLATE CYCLASE-ASSOCIATED CAP C-TERMINAL DOMAIN-CONTAINING PROTEIN"/>
    <property type="match status" value="1"/>
</dbReference>
<dbReference type="InterPro" id="IPR032710">
    <property type="entry name" value="NTF2-like_dom_sf"/>
</dbReference>
<protein>
    <recommendedName>
        <fullName evidence="2">UPF0225 protein FNH21_05935</fullName>
    </recommendedName>
</protein>
<reference evidence="5" key="1">
    <citation type="submission" date="2019-07" db="EMBL/GenBank/DDBJ databases">
        <title>Arthrobacter KR32 sp. nov., isolated from mountain cheese made of cows milk.</title>
        <authorList>
            <person name="Flegler A."/>
        </authorList>
    </citation>
    <scope>NUCLEOTIDE SEQUENCE [LARGE SCALE GENOMIC DNA]</scope>
    <source>
        <strain evidence="5">KR32</strain>
    </source>
</reference>
<dbReference type="Pfam" id="PF02810">
    <property type="entry name" value="SEC-C"/>
    <property type="match status" value="1"/>
</dbReference>
<evidence type="ECO:0000313" key="4">
    <source>
        <dbReference type="EMBL" id="MPY10264.1"/>
    </source>
</evidence>
<evidence type="ECO:0000259" key="3">
    <source>
        <dbReference type="Pfam" id="PF17775"/>
    </source>
</evidence>
<dbReference type="Pfam" id="PF17775">
    <property type="entry name" value="YchJ_M-like"/>
    <property type="match status" value="1"/>
</dbReference>
<dbReference type="Proteomes" id="UP000326464">
    <property type="component" value="Unassembled WGS sequence"/>
</dbReference>
<sequence>MVSDDCPCGSGVKYEECCAPLHRGGTAGTALALMRSRYSAFALGLEQYLLDSWHASTRPPGIDLDGDTEWRRLQIVDTTHGGPSDDAGSVKYRASFRSGGKPGLLEERSRFIRVEGRWLYVDGDARWR</sequence>
<organism evidence="4 5">
    <name type="scientific">Arthrobacter bussei</name>
    <dbReference type="NCBI Taxonomy" id="2594179"/>
    <lineage>
        <taxon>Bacteria</taxon>
        <taxon>Bacillati</taxon>
        <taxon>Actinomycetota</taxon>
        <taxon>Actinomycetes</taxon>
        <taxon>Micrococcales</taxon>
        <taxon>Micrococcaceae</taxon>
        <taxon>Arthrobacter</taxon>
    </lineage>
</organism>
<dbReference type="InterPro" id="IPR004027">
    <property type="entry name" value="SEC_C_motif"/>
</dbReference>
<proteinExistence type="inferred from homology"/>
<dbReference type="Gene3D" id="3.10.450.50">
    <property type="match status" value="1"/>
</dbReference>
<dbReference type="EMBL" id="VJXX01000001">
    <property type="protein sequence ID" value="MPY10264.1"/>
    <property type="molecule type" value="Genomic_DNA"/>
</dbReference>
<dbReference type="InterPro" id="IPR023006">
    <property type="entry name" value="YchJ-like"/>
</dbReference>
<keyword evidence="5" id="KW-1185">Reference proteome</keyword>
<name>A0A7X1NP17_9MICC</name>